<protein>
    <recommendedName>
        <fullName evidence="1">Formyl transferase N-terminal domain-containing protein</fullName>
    </recommendedName>
</protein>
<dbReference type="Proteomes" id="UP001500443">
    <property type="component" value="Unassembled WGS sequence"/>
</dbReference>
<dbReference type="Pfam" id="PF00551">
    <property type="entry name" value="Formyl_trans_N"/>
    <property type="match status" value="1"/>
</dbReference>
<evidence type="ECO:0000259" key="1">
    <source>
        <dbReference type="Pfam" id="PF00551"/>
    </source>
</evidence>
<comment type="caution">
    <text evidence="2">The sequence shown here is derived from an EMBL/GenBank/DDBJ whole genome shotgun (WGS) entry which is preliminary data.</text>
</comment>
<dbReference type="PANTHER" id="PTHR11138">
    <property type="entry name" value="METHIONYL-TRNA FORMYLTRANSFERASE"/>
    <property type="match status" value="1"/>
</dbReference>
<dbReference type="Gene3D" id="3.40.50.12230">
    <property type="match status" value="1"/>
</dbReference>
<accession>A0ABN2XHT2</accession>
<reference evidence="2 3" key="1">
    <citation type="journal article" date="2019" name="Int. J. Syst. Evol. Microbiol.">
        <title>The Global Catalogue of Microorganisms (GCM) 10K type strain sequencing project: providing services to taxonomists for standard genome sequencing and annotation.</title>
        <authorList>
            <consortium name="The Broad Institute Genomics Platform"/>
            <consortium name="The Broad Institute Genome Sequencing Center for Infectious Disease"/>
            <person name="Wu L."/>
            <person name="Ma J."/>
        </authorList>
    </citation>
    <scope>NUCLEOTIDE SEQUENCE [LARGE SCALE GENOMIC DNA]</scope>
    <source>
        <strain evidence="2 3">JCM 15481</strain>
    </source>
</reference>
<evidence type="ECO:0000313" key="2">
    <source>
        <dbReference type="EMBL" id="GAA2112568.1"/>
    </source>
</evidence>
<gene>
    <name evidence="2" type="ORF">GCM10009802_10740</name>
</gene>
<dbReference type="CDD" id="cd08369">
    <property type="entry name" value="FMT_core"/>
    <property type="match status" value="1"/>
</dbReference>
<dbReference type="PANTHER" id="PTHR11138:SF5">
    <property type="entry name" value="METHIONYL-TRNA FORMYLTRANSFERASE, MITOCHONDRIAL"/>
    <property type="match status" value="1"/>
</dbReference>
<sequence length="278" mass="29281">MRIGLLSFGVQEFAALHEVCVESGHTPVLYAYSRSMRPRSATDPAAAAAAGRIAAALPAGVDLLLPGSSEGLGAALGGFALDLVVCFGFSWRLPPAVLAIPRYGVVNVHCSMLPEYRGPAPVLWAIRNGDRSLGVTAHRMNEEFDAGPVLAQERTVPLPDDVTPGTLWPGLSASLRRVLTTALSRAADPSAGERQPAGGATYAGLMEEAFSVVDTAHTRREVHNQVRTHRYIGPGRGPVAVVAGRRVKVLRTSLTPVDGPRLDCADGPLWIAESAPAD</sequence>
<proteinExistence type="predicted"/>
<name>A0ABN2XHT2_9ACTN</name>
<evidence type="ECO:0000313" key="3">
    <source>
        <dbReference type="Proteomes" id="UP001500443"/>
    </source>
</evidence>
<feature type="domain" description="Formyl transferase N-terminal" evidence="1">
    <location>
        <begin position="74"/>
        <end position="161"/>
    </location>
</feature>
<dbReference type="InterPro" id="IPR036477">
    <property type="entry name" value="Formyl_transf_N_sf"/>
</dbReference>
<dbReference type="InterPro" id="IPR002376">
    <property type="entry name" value="Formyl_transf_N"/>
</dbReference>
<dbReference type="EMBL" id="BAAAPF010000016">
    <property type="protein sequence ID" value="GAA2112568.1"/>
    <property type="molecule type" value="Genomic_DNA"/>
</dbReference>
<keyword evidence="3" id="KW-1185">Reference proteome</keyword>
<organism evidence="2 3">
    <name type="scientific">Streptomyces synnematoformans</name>
    <dbReference type="NCBI Taxonomy" id="415721"/>
    <lineage>
        <taxon>Bacteria</taxon>
        <taxon>Bacillati</taxon>
        <taxon>Actinomycetota</taxon>
        <taxon>Actinomycetes</taxon>
        <taxon>Kitasatosporales</taxon>
        <taxon>Streptomycetaceae</taxon>
        <taxon>Streptomyces</taxon>
    </lineage>
</organism>
<dbReference type="SUPFAM" id="SSF53328">
    <property type="entry name" value="Formyltransferase"/>
    <property type="match status" value="1"/>
</dbReference>